<dbReference type="InterPro" id="IPR002110">
    <property type="entry name" value="Ankyrin_rpt"/>
</dbReference>
<sequence>MSQEKIKRYKLTLFQLQKYNMKSEERVIINTSANFKAFSPKESPQINSIRNRTKLSLERSRSSHRIENIIIQNKKKISKNDLNNYNKHIDFVNQSSNFIQEMKKKIDLKFLKECKANNADICLQLLEPTMVHQILNISSSIPINGDLKANLNVQDANKNTALHIAVKNDNIQLVQALIYKEINIEIENLEKMTSLILASYHGNIEIFKILIDAGAQINHQDMYGNTSLHYACKFNRKEIVEIILKLNNLIFIPNNDSKYPDYYINDSEILRLFTQFQVEHKKKRSKEIQIQNIKMEYYCKSDKFKANQFKQQQSPINNLSLETNKESKQGILKHIRNYNKIEKKGNANTPSTLDSISMKQSKREEKINPQQFQVLGLLGKGSFGEVYLVKKNKKLYAMKVLLKNMIFKQNICRYALTERNVLSVTSHPFIVKLRYAFQTEDKLFMILDYCPGGDLGMLLGKIKRFPEELVRLYACEIILALEDLHKRDIIFRDLKPDNILVDKDGHVLLTDFGLSKEGIERSNVGTKSFCGSVAYLAPEILKRQGHGKAVDWYLLGVVIYELLVGLPPYYADNRETLFDNIENASLKIPQYITMECRTLLKSLLERNPNKRLGSGLGDSQEIKDHPYFANIDWEQVLKRELQLPKPDYNLKLKAIGDYNVFDLQDFREFEQNHVNGWSYVQTE</sequence>
<dbReference type="PROSITE" id="PS51285">
    <property type="entry name" value="AGC_KINASE_CTER"/>
    <property type="match status" value="1"/>
</dbReference>
<keyword evidence="5 7" id="KW-0067">ATP-binding</keyword>
<name>A0A8S1R2C3_9CILI</name>
<keyword evidence="2" id="KW-0808">Transferase</keyword>
<gene>
    <name evidence="10" type="ORF">PSON_ATCC_30995.1.T1340071</name>
</gene>
<comment type="caution">
    <text evidence="10">The sequence shown here is derived from an EMBL/GenBank/DDBJ whole genome shotgun (WGS) entry which is preliminary data.</text>
</comment>
<dbReference type="Pfam" id="PF12796">
    <property type="entry name" value="Ank_2"/>
    <property type="match status" value="1"/>
</dbReference>
<dbReference type="SMART" id="SM00220">
    <property type="entry name" value="S_TKc"/>
    <property type="match status" value="1"/>
</dbReference>
<dbReference type="EMBL" id="CAJJDN010000134">
    <property type="protein sequence ID" value="CAD8121769.1"/>
    <property type="molecule type" value="Genomic_DNA"/>
</dbReference>
<dbReference type="CDD" id="cd05123">
    <property type="entry name" value="STKc_AGC"/>
    <property type="match status" value="1"/>
</dbReference>
<evidence type="ECO:0000256" key="3">
    <source>
        <dbReference type="ARBA" id="ARBA00022741"/>
    </source>
</evidence>
<evidence type="ECO:0000259" key="9">
    <source>
        <dbReference type="PROSITE" id="PS51285"/>
    </source>
</evidence>
<dbReference type="PROSITE" id="PS50088">
    <property type="entry name" value="ANK_REPEAT"/>
    <property type="match status" value="3"/>
</dbReference>
<reference evidence="10" key="1">
    <citation type="submission" date="2021-01" db="EMBL/GenBank/DDBJ databases">
        <authorList>
            <consortium name="Genoscope - CEA"/>
            <person name="William W."/>
        </authorList>
    </citation>
    <scope>NUCLEOTIDE SEQUENCE</scope>
</reference>
<dbReference type="Pfam" id="PF00069">
    <property type="entry name" value="Pkinase"/>
    <property type="match status" value="1"/>
</dbReference>
<keyword evidence="1" id="KW-0723">Serine/threonine-protein kinase</keyword>
<feature type="domain" description="Protein kinase" evidence="8">
    <location>
        <begin position="372"/>
        <end position="628"/>
    </location>
</feature>
<organism evidence="10 11">
    <name type="scientific">Paramecium sonneborni</name>
    <dbReference type="NCBI Taxonomy" id="65129"/>
    <lineage>
        <taxon>Eukaryota</taxon>
        <taxon>Sar</taxon>
        <taxon>Alveolata</taxon>
        <taxon>Ciliophora</taxon>
        <taxon>Intramacronucleata</taxon>
        <taxon>Oligohymenophorea</taxon>
        <taxon>Peniculida</taxon>
        <taxon>Parameciidae</taxon>
        <taxon>Paramecium</taxon>
    </lineage>
</organism>
<evidence type="ECO:0000256" key="5">
    <source>
        <dbReference type="ARBA" id="ARBA00022840"/>
    </source>
</evidence>
<dbReference type="PROSITE" id="PS00107">
    <property type="entry name" value="PROTEIN_KINASE_ATP"/>
    <property type="match status" value="1"/>
</dbReference>
<keyword evidence="11" id="KW-1185">Reference proteome</keyword>
<accession>A0A8S1R2C3</accession>
<dbReference type="FunFam" id="3.30.200.20:FF:000042">
    <property type="entry name" value="Aurora kinase A"/>
    <property type="match status" value="1"/>
</dbReference>
<keyword evidence="4" id="KW-0418">Kinase</keyword>
<dbReference type="InterPro" id="IPR000719">
    <property type="entry name" value="Prot_kinase_dom"/>
</dbReference>
<evidence type="ECO:0000256" key="1">
    <source>
        <dbReference type="ARBA" id="ARBA00022527"/>
    </source>
</evidence>
<evidence type="ECO:0000256" key="2">
    <source>
        <dbReference type="ARBA" id="ARBA00022679"/>
    </source>
</evidence>
<keyword evidence="3 7" id="KW-0547">Nucleotide-binding</keyword>
<feature type="binding site" evidence="7">
    <location>
        <position position="408"/>
    </location>
    <ligand>
        <name>ATP</name>
        <dbReference type="ChEBI" id="CHEBI:30616"/>
    </ligand>
</feature>
<evidence type="ECO:0000256" key="4">
    <source>
        <dbReference type="ARBA" id="ARBA00022777"/>
    </source>
</evidence>
<feature type="repeat" description="ANK" evidence="6">
    <location>
        <begin position="157"/>
        <end position="189"/>
    </location>
</feature>
<evidence type="ECO:0000256" key="7">
    <source>
        <dbReference type="PROSITE-ProRule" id="PRU10141"/>
    </source>
</evidence>
<dbReference type="InterPro" id="IPR017441">
    <property type="entry name" value="Protein_kinase_ATP_BS"/>
</dbReference>
<dbReference type="PROSITE" id="PS50297">
    <property type="entry name" value="ANK_REP_REGION"/>
    <property type="match status" value="2"/>
</dbReference>
<feature type="repeat" description="ANK" evidence="6">
    <location>
        <begin position="190"/>
        <end position="222"/>
    </location>
</feature>
<evidence type="ECO:0000256" key="6">
    <source>
        <dbReference type="PROSITE-ProRule" id="PRU00023"/>
    </source>
</evidence>
<dbReference type="Proteomes" id="UP000692954">
    <property type="component" value="Unassembled WGS sequence"/>
</dbReference>
<dbReference type="GO" id="GO:0005524">
    <property type="term" value="F:ATP binding"/>
    <property type="evidence" value="ECO:0007669"/>
    <property type="project" value="UniProtKB-UniRule"/>
</dbReference>
<dbReference type="OrthoDB" id="285915at2759"/>
<dbReference type="PANTHER" id="PTHR24351">
    <property type="entry name" value="RIBOSOMAL PROTEIN S6 KINASE"/>
    <property type="match status" value="1"/>
</dbReference>
<dbReference type="AlphaFoldDB" id="A0A8S1R2C3"/>
<feature type="domain" description="AGC-kinase C-terminal" evidence="9">
    <location>
        <begin position="629"/>
        <end position="683"/>
    </location>
</feature>
<evidence type="ECO:0000313" key="11">
    <source>
        <dbReference type="Proteomes" id="UP000692954"/>
    </source>
</evidence>
<protein>
    <submittedName>
        <fullName evidence="10">Uncharacterized protein</fullName>
    </submittedName>
</protein>
<dbReference type="FunFam" id="1.10.510.10:FF:000465">
    <property type="entry name" value="Non-specific serine/threonine protein kinase"/>
    <property type="match status" value="1"/>
</dbReference>
<dbReference type="InterPro" id="IPR000961">
    <property type="entry name" value="AGC-kinase_C"/>
</dbReference>
<evidence type="ECO:0000259" key="8">
    <source>
        <dbReference type="PROSITE" id="PS50011"/>
    </source>
</evidence>
<feature type="repeat" description="ANK" evidence="6">
    <location>
        <begin position="223"/>
        <end position="255"/>
    </location>
</feature>
<dbReference type="Pfam" id="PF13606">
    <property type="entry name" value="Ank_3"/>
    <property type="match status" value="1"/>
</dbReference>
<dbReference type="InterPro" id="IPR045270">
    <property type="entry name" value="STKc_AGC"/>
</dbReference>
<evidence type="ECO:0000313" key="10">
    <source>
        <dbReference type="EMBL" id="CAD8121769.1"/>
    </source>
</evidence>
<dbReference type="SMART" id="SM00248">
    <property type="entry name" value="ANK"/>
    <property type="match status" value="3"/>
</dbReference>
<proteinExistence type="predicted"/>
<keyword evidence="6" id="KW-0040">ANK repeat</keyword>
<dbReference type="PROSITE" id="PS50011">
    <property type="entry name" value="PROTEIN_KINASE_DOM"/>
    <property type="match status" value="1"/>
</dbReference>
<dbReference type="GO" id="GO:0004674">
    <property type="term" value="F:protein serine/threonine kinase activity"/>
    <property type="evidence" value="ECO:0007669"/>
    <property type="project" value="UniProtKB-KW"/>
</dbReference>